<gene>
    <name evidence="4" type="ordered locus">AZC_2453</name>
</gene>
<dbReference type="PANTHER" id="PTHR47756">
    <property type="entry name" value="BLL6612 PROTEIN-RELATED"/>
    <property type="match status" value="1"/>
</dbReference>
<proteinExistence type="predicted"/>
<name>A8IA21_AZOC5</name>
<dbReference type="InterPro" id="IPR046531">
    <property type="entry name" value="DUF6596"/>
</dbReference>
<protein>
    <submittedName>
        <fullName evidence="4">Putative sigma-70 factor</fullName>
    </submittedName>
</protein>
<dbReference type="InterPro" id="IPR013249">
    <property type="entry name" value="RNA_pol_sigma70_r4_t2"/>
</dbReference>
<dbReference type="PANTHER" id="PTHR47756:SF1">
    <property type="entry name" value="BLL0085 PROTEIN"/>
    <property type="match status" value="1"/>
</dbReference>
<organism evidence="4 5">
    <name type="scientific">Azorhizobium caulinodans (strain ATCC 43989 / DSM 5975 / JCM 20966 / LMG 6465 / NBRC 14845 / NCIMB 13405 / ORS 571)</name>
    <dbReference type="NCBI Taxonomy" id="438753"/>
    <lineage>
        <taxon>Bacteria</taxon>
        <taxon>Pseudomonadati</taxon>
        <taxon>Pseudomonadota</taxon>
        <taxon>Alphaproteobacteria</taxon>
        <taxon>Hyphomicrobiales</taxon>
        <taxon>Xanthobacteraceae</taxon>
        <taxon>Azorhizobium</taxon>
    </lineage>
</organism>
<dbReference type="EMBL" id="AP009384">
    <property type="protein sequence ID" value="BAF88451.1"/>
    <property type="molecule type" value="Genomic_DNA"/>
</dbReference>
<dbReference type="HOGENOM" id="CLU_035311_1_0_5"/>
<dbReference type="SUPFAM" id="SSF88946">
    <property type="entry name" value="Sigma2 domain of RNA polymerase sigma factors"/>
    <property type="match status" value="1"/>
</dbReference>
<dbReference type="InterPro" id="IPR013324">
    <property type="entry name" value="RNA_pol_sigma_r3/r4-like"/>
</dbReference>
<evidence type="ECO:0000313" key="5">
    <source>
        <dbReference type="Proteomes" id="UP000000270"/>
    </source>
</evidence>
<dbReference type="RefSeq" id="WP_012170979.1">
    <property type="nucleotide sequence ID" value="NC_009937.1"/>
</dbReference>
<dbReference type="Pfam" id="PF04542">
    <property type="entry name" value="Sigma70_r2"/>
    <property type="match status" value="1"/>
</dbReference>
<dbReference type="GO" id="GO:0003677">
    <property type="term" value="F:DNA binding"/>
    <property type="evidence" value="ECO:0007669"/>
    <property type="project" value="InterPro"/>
</dbReference>
<dbReference type="NCBIfam" id="TIGR02937">
    <property type="entry name" value="sigma70-ECF"/>
    <property type="match status" value="1"/>
</dbReference>
<keyword evidence="5" id="KW-1185">Reference proteome</keyword>
<evidence type="ECO:0000259" key="3">
    <source>
        <dbReference type="Pfam" id="PF20239"/>
    </source>
</evidence>
<evidence type="ECO:0000313" key="4">
    <source>
        <dbReference type="EMBL" id="BAF88451.1"/>
    </source>
</evidence>
<evidence type="ECO:0000259" key="2">
    <source>
        <dbReference type="Pfam" id="PF08281"/>
    </source>
</evidence>
<dbReference type="AlphaFoldDB" id="A8IA21"/>
<reference evidence="4 5" key="5">
    <citation type="journal article" date="2010" name="Appl. Environ. Microbiol.">
        <title>phrR-like gene praR of Azorhizobium caulinodans ORS571 is essential for symbiosis with Sesbania rostrata and is involved in expression of reb genes.</title>
        <authorList>
            <person name="Akiba N."/>
            <person name="Aono T."/>
            <person name="Toyazaki H."/>
            <person name="Sato S."/>
            <person name="Oyaizu H."/>
        </authorList>
    </citation>
    <scope>NUCLEOTIDE SEQUENCE [LARGE SCALE GENOMIC DNA]</scope>
    <source>
        <strain evidence="5">ATCC 43989 / DSM 5975 / JCM 20966 / LMG 6465 / NBRC 14845 / NCIMB 13405 / ORS 571</strain>
    </source>
</reference>
<dbReference type="InterPro" id="IPR036388">
    <property type="entry name" value="WH-like_DNA-bd_sf"/>
</dbReference>
<evidence type="ECO:0000259" key="1">
    <source>
        <dbReference type="Pfam" id="PF04542"/>
    </source>
</evidence>
<dbReference type="GO" id="GO:0006352">
    <property type="term" value="P:DNA-templated transcription initiation"/>
    <property type="evidence" value="ECO:0007669"/>
    <property type="project" value="InterPro"/>
</dbReference>
<dbReference type="InterPro" id="IPR013325">
    <property type="entry name" value="RNA_pol_sigma_r2"/>
</dbReference>
<feature type="domain" description="DUF6596" evidence="3">
    <location>
        <begin position="177"/>
        <end position="277"/>
    </location>
</feature>
<dbReference type="Pfam" id="PF08281">
    <property type="entry name" value="Sigma70_r4_2"/>
    <property type="match status" value="1"/>
</dbReference>
<reference evidence="4 5" key="3">
    <citation type="journal article" date="2008" name="BMC Genomics">
        <title>The genome of the versatile nitrogen fixer Azorhizobium caulinodans ORS571.</title>
        <authorList>
            <person name="Lee KB."/>
            <person name="Backer P.D."/>
            <person name="Aono T."/>
            <person name="Liu CT."/>
            <person name="Suzuki S."/>
            <person name="Suzuki T."/>
            <person name="Kaneko T."/>
            <person name="Yamada M."/>
            <person name="Tabata S."/>
            <person name="Kupfer D.M."/>
            <person name="Najar F.Z."/>
            <person name="Wiley G.B."/>
            <person name="Roe B."/>
            <person name="Binnewies T.T."/>
            <person name="Ussery D.W."/>
            <person name="D'Haeze W."/>
            <person name="Herder J.D."/>
            <person name="Gevers D."/>
            <person name="Vereecke D."/>
            <person name="Holsters M."/>
            <person name="Oyaizu H."/>
        </authorList>
    </citation>
    <scope>NUCLEOTIDE SEQUENCE [LARGE SCALE GENOMIC DNA]</scope>
    <source>
        <strain evidence="5">ATCC 43989 / DSM 5975 / JCM 20966 / LMG 6465 / NBRC 14845 / NCIMB 13405 / ORS 571</strain>
    </source>
</reference>
<dbReference type="Pfam" id="PF20239">
    <property type="entry name" value="DUF6596"/>
    <property type="match status" value="1"/>
</dbReference>
<dbReference type="KEGG" id="azc:AZC_2453"/>
<sequence>MDAAFRAASPAAMAALLRGLGTLDRAEDAFQEACLRALTHWPERGSPHDPTSWLVRVGRNAGIDRLRRHAREARLPTEHLVPATPDEEDRRADALDQTGLGDDVLRLLFICCHPDLAPAHQIALALRVVCGLSVPEIARVFLMGEAAMEQRITRAKRRVAQAGLPFETPAPRERQARLSAVSAMVYLIFTEGHSASAQESGRKAPLCMEAIRLGRLLATLFPEEPEVLGLLALMLLHEARAPARFSAEGSIILLEDQDRSLWNPVAIAEGTALTNRAFRMHRPGPYQLQAAIAALHARAPDVDRTDWAQIEQLYGVLADMEPTPVVILNHAVALSRAKGPAEGLARIVPLAQVLAGYFPYHAARGHLLERSGAREEAYAAYARSLDLAPSAAEAAQVRLYMDRLAAPTPVSPQ</sequence>
<accession>A8IA21</accession>
<feature type="domain" description="RNA polymerase sigma-70 region 2" evidence="1">
    <location>
        <begin position="8"/>
        <end position="71"/>
    </location>
</feature>
<dbReference type="Gene3D" id="1.10.10.10">
    <property type="entry name" value="Winged helix-like DNA-binding domain superfamily/Winged helix DNA-binding domain"/>
    <property type="match status" value="1"/>
</dbReference>
<reference evidence="4 5" key="1">
    <citation type="journal article" date="2007" name="Appl. Environ. Microbiol.">
        <title>Rhizobial factors required for stem nodule maturation and maintenance in Sesbania rostrata-Azorhizobium caulinodans ORS571 symbiosis.</title>
        <authorList>
            <person name="Suzuki S."/>
            <person name="Aono T."/>
            <person name="Lee KB."/>
            <person name="Suzuki T."/>
            <person name="Liu CT."/>
            <person name="Miwa H."/>
            <person name="Wakao S."/>
            <person name="Iki T."/>
            <person name="Oyaizu H."/>
        </authorList>
    </citation>
    <scope>NUCLEOTIDE SEQUENCE [LARGE SCALE GENOMIC DNA]</scope>
    <source>
        <strain evidence="5">ATCC 43989 / DSM 5975 / JCM 20966 / LMG 6465 / NBRC 14845 / NCIMB 13405 / ORS 571</strain>
    </source>
</reference>
<dbReference type="STRING" id="438753.AZC_2453"/>
<dbReference type="Gene3D" id="1.10.1740.10">
    <property type="match status" value="1"/>
</dbReference>
<reference evidence="4 5" key="6">
    <citation type="journal article" date="2011" name="Appl. Environ. Microbiol.">
        <title>Involvement of the azorhizobial chromosome partition gene (parA) in the onset of bacteroid differentiation during Sesbania rostrata stem nodule development.</title>
        <authorList>
            <person name="Liu CT."/>
            <person name="Lee KB."/>
            <person name="Wang YS."/>
            <person name="Peng MH."/>
            <person name="Lee KT."/>
            <person name="Suzuki S."/>
            <person name="Suzuki T."/>
            <person name="Oyaizu H."/>
        </authorList>
    </citation>
    <scope>NUCLEOTIDE SEQUENCE [LARGE SCALE GENOMIC DNA]</scope>
    <source>
        <strain evidence="5">ATCC 43989 / DSM 5975 / JCM 20966 / LMG 6465 / NBRC 14845 / NCIMB 13405 / ORS 571</strain>
    </source>
</reference>
<reference evidence="4 5" key="4">
    <citation type="journal article" date="2009" name="Appl. Environ. Microbiol.">
        <title>Comparative genome-wide transcriptional profiling of Azorhizobium caulinodans ORS571 grown under free-living and symbiotic conditions.</title>
        <authorList>
            <person name="Tsukada S."/>
            <person name="Aono T."/>
            <person name="Akiba N."/>
            <person name="Lee KB."/>
            <person name="Liu CT."/>
            <person name="Toyazaki H."/>
            <person name="Oyaizu H."/>
        </authorList>
    </citation>
    <scope>NUCLEOTIDE SEQUENCE [LARGE SCALE GENOMIC DNA]</scope>
    <source>
        <strain evidence="5">ATCC 43989 / DSM 5975 / JCM 20966 / LMG 6465 / NBRC 14845 / NCIMB 13405 / ORS 571</strain>
    </source>
</reference>
<dbReference type="eggNOG" id="COG4941">
    <property type="taxonomic scope" value="Bacteria"/>
</dbReference>
<dbReference type="InterPro" id="IPR014284">
    <property type="entry name" value="RNA_pol_sigma-70_dom"/>
</dbReference>
<dbReference type="Proteomes" id="UP000000270">
    <property type="component" value="Chromosome"/>
</dbReference>
<dbReference type="SUPFAM" id="SSF88659">
    <property type="entry name" value="Sigma3 and sigma4 domains of RNA polymerase sigma factors"/>
    <property type="match status" value="1"/>
</dbReference>
<dbReference type="GO" id="GO:0016987">
    <property type="term" value="F:sigma factor activity"/>
    <property type="evidence" value="ECO:0007669"/>
    <property type="project" value="InterPro"/>
</dbReference>
<feature type="domain" description="RNA polymerase sigma factor 70 region 4 type 2" evidence="2">
    <location>
        <begin position="109"/>
        <end position="158"/>
    </location>
</feature>
<dbReference type="InterPro" id="IPR007627">
    <property type="entry name" value="RNA_pol_sigma70_r2"/>
</dbReference>
<reference evidence="5" key="2">
    <citation type="submission" date="2007-04" db="EMBL/GenBank/DDBJ databases">
        <title>Complete genome sequence of the nitrogen-fixing bacterium Azorhizobium caulinodans ORS571.</title>
        <authorList>
            <person name="Lee K.B."/>
            <person name="Backer P.D."/>
            <person name="Aono T."/>
            <person name="Liu C.T."/>
            <person name="Suzuki S."/>
            <person name="Suzuki T."/>
            <person name="Kaneko T."/>
            <person name="Yamada M."/>
            <person name="Tabata S."/>
            <person name="Kupfer D.M."/>
            <person name="Najar F.Z."/>
            <person name="Wiley G.B."/>
            <person name="Roe B."/>
            <person name="Binnewies T."/>
            <person name="Ussery D."/>
            <person name="Vereecke D."/>
            <person name="Gevers D."/>
            <person name="Holsters M."/>
            <person name="Oyaizu H."/>
        </authorList>
    </citation>
    <scope>NUCLEOTIDE SEQUENCE [LARGE SCALE GENOMIC DNA]</scope>
    <source>
        <strain evidence="5">ATCC 43989 / DSM 5975 / JCM 20966 / LMG 6465 / NBRC 14845 / NCIMB 13405 / ORS 571</strain>
    </source>
</reference>